<reference evidence="2" key="1">
    <citation type="submission" date="2020-03" db="EMBL/GenBank/DDBJ databases">
        <title>The deep terrestrial virosphere.</title>
        <authorList>
            <person name="Holmfeldt K."/>
            <person name="Nilsson E."/>
            <person name="Simone D."/>
            <person name="Lopez-Fernandez M."/>
            <person name="Wu X."/>
            <person name="de Brujin I."/>
            <person name="Lundin D."/>
            <person name="Andersson A."/>
            <person name="Bertilsson S."/>
            <person name="Dopson M."/>
        </authorList>
    </citation>
    <scope>NUCLEOTIDE SEQUENCE</scope>
    <source>
        <strain evidence="2">MM415B00381</strain>
    </source>
</reference>
<feature type="compositionally biased region" description="Basic and acidic residues" evidence="1">
    <location>
        <begin position="410"/>
        <end position="427"/>
    </location>
</feature>
<accession>A0A6M3J752</accession>
<name>A0A6M3J752_9ZZZZ</name>
<organism evidence="2">
    <name type="scientific">viral metagenome</name>
    <dbReference type="NCBI Taxonomy" id="1070528"/>
    <lineage>
        <taxon>unclassified sequences</taxon>
        <taxon>metagenomes</taxon>
        <taxon>organismal metagenomes</taxon>
    </lineage>
</organism>
<evidence type="ECO:0000256" key="1">
    <source>
        <dbReference type="SAM" id="MobiDB-lite"/>
    </source>
</evidence>
<dbReference type="Gene3D" id="3.40.140.120">
    <property type="match status" value="1"/>
</dbReference>
<gene>
    <name evidence="2" type="ORF">MM415B00381_0049</name>
</gene>
<sequence length="427" mass="47784">MGIISNIRSILKDAKEYRASGNVNDPVYWQNFFQQFGVTSLSNQTVTPDTAMQLAVVFACVRVLAETIASLPLMVYKRRADGGKEPATTNDLYFLLHDQPNPDQTSFEFREMIMGHLALRGNAYSYIERTGGGGINALYPLNPARMQVSKNRGELFYQYMYEDGKSARIPTADIWHIRGLSNDGIVGLSPISMAKEAIGLAMASEQYGAKFFANYAKPGLAITYPGKLNEDAAKELKASINDAQTGANVFKTMLLQGGLDIKQIGLSNEDSQFIELRQFQIEDICRIFRVPGVLINYTGDKSSTYASAEQFFISFITHTVRPWASRIEQSAARCLMTDKEKRKMFAEFNLNDFVRGDLESRYRAFQIGLQNGWLSPNDVRKLENLNPIESKEGDKYFMPLNIAELGSNPKVEEPKKDGDSDADKTAK</sequence>
<dbReference type="InterPro" id="IPR006427">
    <property type="entry name" value="Portal_HK97"/>
</dbReference>
<dbReference type="InterPro" id="IPR006944">
    <property type="entry name" value="Phage/GTA_portal"/>
</dbReference>
<evidence type="ECO:0000313" key="2">
    <source>
        <dbReference type="EMBL" id="QJA65736.1"/>
    </source>
</evidence>
<dbReference type="EMBL" id="MT141543">
    <property type="protein sequence ID" value="QJA65736.1"/>
    <property type="molecule type" value="Genomic_DNA"/>
</dbReference>
<dbReference type="Gene3D" id="3.30.1120.70">
    <property type="match status" value="1"/>
</dbReference>
<dbReference type="Gene3D" id="1.20.1270.210">
    <property type="match status" value="1"/>
</dbReference>
<dbReference type="AlphaFoldDB" id="A0A6M3J752"/>
<dbReference type="Pfam" id="PF04860">
    <property type="entry name" value="Phage_portal"/>
    <property type="match status" value="1"/>
</dbReference>
<proteinExistence type="predicted"/>
<dbReference type="NCBIfam" id="TIGR01537">
    <property type="entry name" value="portal_HK97"/>
    <property type="match status" value="1"/>
</dbReference>
<protein>
    <submittedName>
        <fullName evidence="2">Putative portal protein</fullName>
    </submittedName>
</protein>
<feature type="region of interest" description="Disordered" evidence="1">
    <location>
        <begin position="407"/>
        <end position="427"/>
    </location>
</feature>